<dbReference type="OrthoDB" id="5309037at2759"/>
<feature type="compositionally biased region" description="Pro residues" evidence="1">
    <location>
        <begin position="259"/>
        <end position="271"/>
    </location>
</feature>
<evidence type="ECO:0000313" key="3">
    <source>
        <dbReference type="Proteomes" id="UP000249757"/>
    </source>
</evidence>
<sequence length="402" mass="46360">MKKEAEEAVESAKGLLEDIVIVVSLVRTLTDSFGSVKDLYRKLKPKSKQKDSDSEDDKHHFRRPFHSRRDSGFSVHKKKESEFSDSEEELVCTSSIQVRAEYERGYRKLGEPFARGDTTTHIQLQTQIIQLQQTLLSIHQDLLLSTYMAPSSSHSHLVRLLQTTRKARAASIAALNLQYQRMLEPMPILSPLPPREDPIFNIPGSFPPPDSSRRKSEPFPPRRRMSNSSSCSSESQEKEKEKQKEKEREKKVKIELPPKPKPKPTPTPPPLSHSNSLFCVYAKDLQHNPTIPLADTYKLSGDNKCPFCRRNIDMKPGKAWEIITDECKVKESRYRKAIYRTFRVKNRFVVKSHREQGGFACVLCARFRKWDTVCREVSLLMDHLWREHSGDELARDSDIIEC</sequence>
<dbReference type="PANTHER" id="PTHR42354">
    <property type="entry name" value="C2H2-TYPE DOMAIN-CONTAINING PROTEIN"/>
    <property type="match status" value="1"/>
</dbReference>
<keyword evidence="3" id="KW-1185">Reference proteome</keyword>
<evidence type="ECO:0000313" key="2">
    <source>
        <dbReference type="EMBL" id="KAI1508771.1"/>
    </source>
</evidence>
<feature type="compositionally biased region" description="Basic and acidic residues" evidence="1">
    <location>
        <begin position="48"/>
        <end position="59"/>
    </location>
</feature>
<feature type="compositionally biased region" description="Basic and acidic residues" evidence="1">
    <location>
        <begin position="235"/>
        <end position="258"/>
    </location>
</feature>
<comment type="caution">
    <text evidence="2">The sequence shown here is derived from an EMBL/GenBank/DDBJ whole genome shotgun (WGS) entry which is preliminary data.</text>
</comment>
<evidence type="ECO:0000256" key="1">
    <source>
        <dbReference type="SAM" id="MobiDB-lite"/>
    </source>
</evidence>
<protein>
    <submittedName>
        <fullName evidence="2">Uncharacterized protein</fullName>
    </submittedName>
</protein>
<dbReference type="PANTHER" id="PTHR42354:SF1">
    <property type="entry name" value="C2H2-TYPE DOMAIN-CONTAINING PROTEIN"/>
    <property type="match status" value="1"/>
</dbReference>
<dbReference type="EMBL" id="NRDI02000024">
    <property type="protein sequence ID" value="KAI1508771.1"/>
    <property type="molecule type" value="Genomic_DNA"/>
</dbReference>
<dbReference type="Proteomes" id="UP000249757">
    <property type="component" value="Unassembled WGS sequence"/>
</dbReference>
<name>A0A922N6V6_9PLEO</name>
<gene>
    <name evidence="2" type="ORF">Ptr86124_012400</name>
</gene>
<proteinExistence type="predicted"/>
<feature type="region of interest" description="Disordered" evidence="1">
    <location>
        <begin position="44"/>
        <end position="79"/>
    </location>
</feature>
<dbReference type="AlphaFoldDB" id="A0A922N6V6"/>
<accession>A0A922N6V6</accession>
<feature type="region of interest" description="Disordered" evidence="1">
    <location>
        <begin position="188"/>
        <end position="271"/>
    </location>
</feature>
<reference evidence="3" key="1">
    <citation type="journal article" date="2022" name="Microb. Genom.">
        <title>A global pangenome for the wheat fungal pathogen Pyrenophora tritici-repentis and prediction of effector protein structural homology.</title>
        <authorList>
            <person name="Moolhuijzen P.M."/>
            <person name="See P.T."/>
            <person name="Shi G."/>
            <person name="Powell H.R."/>
            <person name="Cockram J."/>
            <person name="Jorgensen L.N."/>
            <person name="Benslimane H."/>
            <person name="Strelkov S.E."/>
            <person name="Turner J."/>
            <person name="Liu Z."/>
            <person name="Moffat C.S."/>
        </authorList>
    </citation>
    <scope>NUCLEOTIDE SEQUENCE [LARGE SCALE GENOMIC DNA]</scope>
</reference>
<organism evidence="2 3">
    <name type="scientific">Pyrenophora tritici-repentis</name>
    <dbReference type="NCBI Taxonomy" id="45151"/>
    <lineage>
        <taxon>Eukaryota</taxon>
        <taxon>Fungi</taxon>
        <taxon>Dikarya</taxon>
        <taxon>Ascomycota</taxon>
        <taxon>Pezizomycotina</taxon>
        <taxon>Dothideomycetes</taxon>
        <taxon>Pleosporomycetidae</taxon>
        <taxon>Pleosporales</taxon>
        <taxon>Pleosporineae</taxon>
        <taxon>Pleosporaceae</taxon>
        <taxon>Pyrenophora</taxon>
    </lineage>
</organism>